<dbReference type="Gene3D" id="3.40.470.10">
    <property type="entry name" value="Uracil-DNA glycosylase-like domain"/>
    <property type="match status" value="1"/>
</dbReference>
<evidence type="ECO:0000256" key="1">
    <source>
        <dbReference type="SAM" id="MobiDB-lite"/>
    </source>
</evidence>
<feature type="compositionally biased region" description="Polar residues" evidence="1">
    <location>
        <begin position="154"/>
        <end position="166"/>
    </location>
</feature>
<keyword evidence="4" id="KW-1185">Reference proteome</keyword>
<proteinExistence type="predicted"/>
<dbReference type="SMART" id="SM00986">
    <property type="entry name" value="UDG"/>
    <property type="match status" value="1"/>
</dbReference>
<evidence type="ECO:0000259" key="2">
    <source>
        <dbReference type="SMART" id="SM00986"/>
    </source>
</evidence>
<organism evidence="3 4">
    <name type="scientific">Kribbella sindirgiensis</name>
    <dbReference type="NCBI Taxonomy" id="1124744"/>
    <lineage>
        <taxon>Bacteria</taxon>
        <taxon>Bacillati</taxon>
        <taxon>Actinomycetota</taxon>
        <taxon>Actinomycetes</taxon>
        <taxon>Propionibacteriales</taxon>
        <taxon>Kribbellaceae</taxon>
        <taxon>Kribbella</taxon>
    </lineage>
</organism>
<feature type="region of interest" description="Disordered" evidence="1">
    <location>
        <begin position="154"/>
        <end position="174"/>
    </location>
</feature>
<reference evidence="3 4" key="1">
    <citation type="submission" date="2019-02" db="EMBL/GenBank/DDBJ databases">
        <title>Kribbella capetownensis sp. nov. and Kribbella speibonae sp. nov., isolated from soil.</title>
        <authorList>
            <person name="Curtis S.M."/>
            <person name="Norton I."/>
            <person name="Everest G.J."/>
            <person name="Meyers P.R."/>
        </authorList>
    </citation>
    <scope>NUCLEOTIDE SEQUENCE [LARGE SCALE GENOMIC DNA]</scope>
    <source>
        <strain evidence="3 4">DSM 27082</strain>
    </source>
</reference>
<dbReference type="AlphaFoldDB" id="A0A4R0INC4"/>
<dbReference type="EMBL" id="SJKA01000005">
    <property type="protein sequence ID" value="TCC33844.1"/>
    <property type="molecule type" value="Genomic_DNA"/>
</dbReference>
<name>A0A4R0INC4_9ACTN</name>
<gene>
    <name evidence="3" type="ORF">E0H50_17580</name>
</gene>
<comment type="caution">
    <text evidence="3">The sequence shown here is derived from an EMBL/GenBank/DDBJ whole genome shotgun (WGS) entry which is preliminary data.</text>
</comment>
<dbReference type="InterPro" id="IPR036895">
    <property type="entry name" value="Uracil-DNA_glycosylase-like_sf"/>
</dbReference>
<protein>
    <recommendedName>
        <fullName evidence="2">Uracil-DNA glycosylase-like domain-containing protein</fullName>
    </recommendedName>
</protein>
<dbReference type="Proteomes" id="UP000292695">
    <property type="component" value="Unassembled WGS sequence"/>
</dbReference>
<sequence length="469" mass="50934">MNPRPACTAAAYGASAAALSATSVLTRMKSSWVPSFSESTFRIRSLSGGTAPRGFPWIDVVPPTIARVSTYRSSARPAVAPSRRAGWLIWLLYVGARPHWLCEVHGTAREGSVHNGRLLYIKWLCRSIRPGQINPPTAIRGAFANPAGTGSNGVTAAISPSSSTYTAPPGRTSPPGRIVITVPRSTNMAHPPVESPLPPRSRAYRRGGGSSMGDFDPGPPVTVARHFAKVPSYADFRELFWHDWGPVFYRGRLNRKARLLAIASDPGPTERVAGRTLVGDAGQRVQGFLAKLGLTRSYALVNAYAYALRPSRAQQAAPLLARADQLAWRNTLLDLITGPDLQVIVAFGAQARKAVQLWTDRPDVPLFEVPHPSSRSPKVLVDSWRNAIVELRAIVTPDPDGDVTVPNYGVKFAESDYAPIPPRDLPFGVPPWLGDDAWGRKDKPRHNNSVERPGTDLLNTLVWRAPKLG</sequence>
<dbReference type="Pfam" id="PF03167">
    <property type="entry name" value="UDG"/>
    <property type="match status" value="1"/>
</dbReference>
<dbReference type="SMART" id="SM00987">
    <property type="entry name" value="UreE_C"/>
    <property type="match status" value="1"/>
</dbReference>
<feature type="domain" description="Uracil-DNA glycosylase-like" evidence="2">
    <location>
        <begin position="250"/>
        <end position="385"/>
    </location>
</feature>
<evidence type="ECO:0000313" key="4">
    <source>
        <dbReference type="Proteomes" id="UP000292695"/>
    </source>
</evidence>
<dbReference type="OrthoDB" id="8203325at2"/>
<dbReference type="SUPFAM" id="SSF52141">
    <property type="entry name" value="Uracil-DNA glycosylase-like"/>
    <property type="match status" value="1"/>
</dbReference>
<evidence type="ECO:0000313" key="3">
    <source>
        <dbReference type="EMBL" id="TCC33844.1"/>
    </source>
</evidence>
<accession>A0A4R0INC4</accession>
<dbReference type="InterPro" id="IPR005122">
    <property type="entry name" value="Uracil-DNA_glycosylase-like"/>
</dbReference>